<name>A0A8C7MLW2_ONCKI</name>
<protein>
    <recommendedName>
        <fullName evidence="4">60S ribosomal protein L29</fullName>
    </recommendedName>
</protein>
<comment type="similarity">
    <text evidence="1 4">Belongs to the eukaryotic ribosomal protein eL29 family.</text>
</comment>
<dbReference type="AlphaFoldDB" id="A0A8C7MLW2"/>
<proteinExistence type="inferred from homology"/>
<dbReference type="Gene3D" id="6.10.140.1730">
    <property type="match status" value="1"/>
</dbReference>
<dbReference type="GeneTree" id="ENSGT01010000229917"/>
<feature type="compositionally biased region" description="Basic residues" evidence="5">
    <location>
        <begin position="1"/>
        <end position="23"/>
    </location>
</feature>
<dbReference type="Pfam" id="PF01779">
    <property type="entry name" value="Ribosomal_L29e"/>
    <property type="match status" value="1"/>
</dbReference>
<evidence type="ECO:0000256" key="2">
    <source>
        <dbReference type="ARBA" id="ARBA00022980"/>
    </source>
</evidence>
<reference evidence="6" key="1">
    <citation type="submission" date="2025-08" db="UniProtKB">
        <authorList>
            <consortium name="Ensembl"/>
        </authorList>
    </citation>
    <scope>IDENTIFICATION</scope>
</reference>
<organism evidence="6 7">
    <name type="scientific">Oncorhynchus kisutch</name>
    <name type="common">Coho salmon</name>
    <name type="synonym">Salmo kisutch</name>
    <dbReference type="NCBI Taxonomy" id="8019"/>
    <lineage>
        <taxon>Eukaryota</taxon>
        <taxon>Metazoa</taxon>
        <taxon>Chordata</taxon>
        <taxon>Craniata</taxon>
        <taxon>Vertebrata</taxon>
        <taxon>Euteleostomi</taxon>
        <taxon>Actinopterygii</taxon>
        <taxon>Neopterygii</taxon>
        <taxon>Teleostei</taxon>
        <taxon>Protacanthopterygii</taxon>
        <taxon>Salmoniformes</taxon>
        <taxon>Salmonidae</taxon>
        <taxon>Salmoninae</taxon>
        <taxon>Oncorhynchus</taxon>
    </lineage>
</organism>
<evidence type="ECO:0000256" key="4">
    <source>
        <dbReference type="RuleBase" id="RU364026"/>
    </source>
</evidence>
<evidence type="ECO:0000256" key="1">
    <source>
        <dbReference type="ARBA" id="ARBA00010247"/>
    </source>
</evidence>
<keyword evidence="7" id="KW-1185">Reference proteome</keyword>
<sequence>MAKNHTTHKSRMAHRNGIKKPRSNRYESMKGVVTKFMKNMPNTAAKKIADAAPTSP</sequence>
<dbReference type="GO" id="GO:0003735">
    <property type="term" value="F:structural constituent of ribosome"/>
    <property type="evidence" value="ECO:0007669"/>
    <property type="project" value="UniProtKB-UniRule"/>
</dbReference>
<accession>A0A8C7MLW2</accession>
<dbReference type="GO" id="GO:0022625">
    <property type="term" value="C:cytosolic large ribosomal subunit"/>
    <property type="evidence" value="ECO:0007669"/>
    <property type="project" value="TreeGrafter"/>
</dbReference>
<keyword evidence="2 4" id="KW-0689">Ribosomal protein</keyword>
<dbReference type="Ensembl" id="ENSOKIT00005068406.1">
    <property type="protein sequence ID" value="ENSOKIP00005064360.1"/>
    <property type="gene ID" value="ENSOKIG00005027612.1"/>
</dbReference>
<dbReference type="InterPro" id="IPR002673">
    <property type="entry name" value="Ribosomal_eL29"/>
</dbReference>
<evidence type="ECO:0000313" key="6">
    <source>
        <dbReference type="Ensembl" id="ENSOKIP00005064360.1"/>
    </source>
</evidence>
<evidence type="ECO:0000256" key="5">
    <source>
        <dbReference type="SAM" id="MobiDB-lite"/>
    </source>
</evidence>
<dbReference type="Proteomes" id="UP000694557">
    <property type="component" value="Unassembled WGS sequence"/>
</dbReference>
<reference evidence="6" key="2">
    <citation type="submission" date="2025-09" db="UniProtKB">
        <authorList>
            <consortium name="Ensembl"/>
        </authorList>
    </citation>
    <scope>IDENTIFICATION</scope>
</reference>
<evidence type="ECO:0000256" key="3">
    <source>
        <dbReference type="ARBA" id="ARBA00023274"/>
    </source>
</evidence>
<dbReference type="PANTHER" id="PTHR12884:SF0">
    <property type="entry name" value="60S RIBOSOMAL PROTEIN L29"/>
    <property type="match status" value="1"/>
</dbReference>
<dbReference type="PANTHER" id="PTHR12884">
    <property type="entry name" value="60S RIBOSOMAL PROTEIN L29"/>
    <property type="match status" value="1"/>
</dbReference>
<keyword evidence="3 4" id="KW-0687">Ribonucleoprotein</keyword>
<dbReference type="GO" id="GO:0002181">
    <property type="term" value="P:cytoplasmic translation"/>
    <property type="evidence" value="ECO:0007669"/>
    <property type="project" value="TreeGrafter"/>
</dbReference>
<feature type="region of interest" description="Disordered" evidence="5">
    <location>
        <begin position="1"/>
        <end position="27"/>
    </location>
</feature>
<evidence type="ECO:0000313" key="7">
    <source>
        <dbReference type="Proteomes" id="UP000694557"/>
    </source>
</evidence>